<dbReference type="RefSeq" id="WP_049642045.1">
    <property type="nucleotide sequence ID" value="NZ_LFTY01000002.1"/>
</dbReference>
<dbReference type="PATRIC" id="fig|1675527.3.peg.1139"/>
<sequence length="269" mass="29545">MHLTLHLGVHRSASTLIDKCLAKTALASPQAGLRVWQPGRLRRMEGFSEYARHFDGRGQLRDKDAAVAAGLAEGALRDAVAAEVKAGTRHLFVSEENILGSMGRNLQTARAYPKARARLLAHLRLFQPAPSRIAIGLRDYAAFWQSSYAYLYARSGGETPCPDGAAILEQNSGWGALIDVVRGVWPGAEIMLWQQERLGGALRQICARLASLPQDIIQLVDKRLNASKPLASLGAVFSTVQRQALEAQYKSDIAEMRCRGDVTWLDEEK</sequence>
<organism evidence="1 2">
    <name type="scientific">Candidatus Rhodobacter oscarellae</name>
    <dbReference type="NCBI Taxonomy" id="1675527"/>
    <lineage>
        <taxon>Bacteria</taxon>
        <taxon>Pseudomonadati</taxon>
        <taxon>Pseudomonadota</taxon>
        <taxon>Alphaproteobacteria</taxon>
        <taxon>Rhodobacterales</taxon>
        <taxon>Rhodobacter group</taxon>
        <taxon>Rhodobacter</taxon>
    </lineage>
</organism>
<dbReference type="Proteomes" id="UP000037178">
    <property type="component" value="Unassembled WGS sequence"/>
</dbReference>
<evidence type="ECO:0000313" key="2">
    <source>
        <dbReference type="Proteomes" id="UP000037178"/>
    </source>
</evidence>
<evidence type="ECO:0000313" key="1">
    <source>
        <dbReference type="EMBL" id="KMW56116.1"/>
    </source>
</evidence>
<keyword evidence="2" id="KW-1185">Reference proteome</keyword>
<dbReference type="STRING" id="1675527.AIOL_001068"/>
<dbReference type="EMBL" id="LFTY01000002">
    <property type="protein sequence ID" value="KMW56116.1"/>
    <property type="molecule type" value="Genomic_DNA"/>
</dbReference>
<dbReference type="OrthoDB" id="8481769at2"/>
<name>A0A0J9DZN2_9RHOB</name>
<reference evidence="1 2" key="1">
    <citation type="submission" date="2015-06" db="EMBL/GenBank/DDBJ databases">
        <title>Draft genome sequence of an Alphaproteobacteria species associated to the Mediterranean sponge Oscarella lobularis.</title>
        <authorList>
            <person name="Jourda C."/>
            <person name="Santini S."/>
            <person name="Claverie J.-M."/>
        </authorList>
    </citation>
    <scope>NUCLEOTIDE SEQUENCE [LARGE SCALE GENOMIC DNA]</scope>
    <source>
        <strain evidence="1">IGS</strain>
    </source>
</reference>
<comment type="caution">
    <text evidence="1">The sequence shown here is derived from an EMBL/GenBank/DDBJ whole genome shotgun (WGS) entry which is preliminary data.</text>
</comment>
<accession>A0A0J9DZN2</accession>
<gene>
    <name evidence="1" type="ORF">AIOL_001068</name>
</gene>
<dbReference type="AlphaFoldDB" id="A0A0J9DZN2"/>
<proteinExistence type="predicted"/>
<protein>
    <submittedName>
        <fullName evidence="1">Uncharacterized protein</fullName>
    </submittedName>
</protein>